<evidence type="ECO:0000313" key="11">
    <source>
        <dbReference type="Proteomes" id="UP001170954"/>
    </source>
</evidence>
<dbReference type="Gene3D" id="3.30.565.10">
    <property type="entry name" value="Histidine kinase-like ATPase, C-terminal domain"/>
    <property type="match status" value="1"/>
</dbReference>
<dbReference type="SMART" id="SM00388">
    <property type="entry name" value="HisKA"/>
    <property type="match status" value="1"/>
</dbReference>
<name>A0ABT7NP09_9SPHI</name>
<dbReference type="InterPro" id="IPR036890">
    <property type="entry name" value="HATPase_C_sf"/>
</dbReference>
<evidence type="ECO:0000256" key="3">
    <source>
        <dbReference type="ARBA" id="ARBA00022553"/>
    </source>
</evidence>
<feature type="modified residue" description="4-aspartylphosphate" evidence="5">
    <location>
        <position position="930"/>
    </location>
</feature>
<comment type="catalytic activity">
    <reaction evidence="1">
        <text>ATP + protein L-histidine = ADP + protein N-phospho-L-histidine.</text>
        <dbReference type="EC" id="2.7.13.3"/>
    </reaction>
</comment>
<evidence type="ECO:0000256" key="2">
    <source>
        <dbReference type="ARBA" id="ARBA00012438"/>
    </source>
</evidence>
<dbReference type="SMART" id="SM00448">
    <property type="entry name" value="REC"/>
    <property type="match status" value="3"/>
</dbReference>
<dbReference type="InterPro" id="IPR004358">
    <property type="entry name" value="Sig_transdc_His_kin-like_C"/>
</dbReference>
<evidence type="ECO:0000256" key="5">
    <source>
        <dbReference type="PROSITE-ProRule" id="PRU00169"/>
    </source>
</evidence>
<accession>A0ABT7NP09</accession>
<keyword evidence="7" id="KW-1133">Transmembrane helix</keyword>
<reference evidence="10" key="1">
    <citation type="submission" date="2020-06" db="EMBL/GenBank/DDBJ databases">
        <authorList>
            <person name="Dong N."/>
        </authorList>
    </citation>
    <scope>NUCLEOTIDE SEQUENCE</scope>
    <source>
        <strain evidence="10">R1692</strain>
    </source>
</reference>
<feature type="coiled-coil region" evidence="6">
    <location>
        <begin position="392"/>
        <end position="472"/>
    </location>
</feature>
<dbReference type="Pfam" id="PF02518">
    <property type="entry name" value="HATPase_c"/>
    <property type="match status" value="1"/>
</dbReference>
<dbReference type="Gene3D" id="3.30.450.40">
    <property type="match status" value="1"/>
</dbReference>
<dbReference type="SMART" id="SM00387">
    <property type="entry name" value="HATPase_c"/>
    <property type="match status" value="1"/>
</dbReference>
<dbReference type="RefSeq" id="WP_286651547.1">
    <property type="nucleotide sequence ID" value="NZ_JACAGK010000032.1"/>
</dbReference>
<keyword evidence="11" id="KW-1185">Reference proteome</keyword>
<evidence type="ECO:0000256" key="4">
    <source>
        <dbReference type="ARBA" id="ARBA00023012"/>
    </source>
</evidence>
<dbReference type="PANTHER" id="PTHR45339:SF1">
    <property type="entry name" value="HYBRID SIGNAL TRANSDUCTION HISTIDINE KINASE J"/>
    <property type="match status" value="1"/>
</dbReference>
<evidence type="ECO:0000256" key="7">
    <source>
        <dbReference type="SAM" id="Phobius"/>
    </source>
</evidence>
<keyword evidence="7" id="KW-0472">Membrane</keyword>
<feature type="transmembrane region" description="Helical" evidence="7">
    <location>
        <begin position="12"/>
        <end position="33"/>
    </location>
</feature>
<dbReference type="InterPro" id="IPR003661">
    <property type="entry name" value="HisK_dim/P_dom"/>
</dbReference>
<evidence type="ECO:0000256" key="1">
    <source>
        <dbReference type="ARBA" id="ARBA00000085"/>
    </source>
</evidence>
<evidence type="ECO:0000259" key="8">
    <source>
        <dbReference type="PROSITE" id="PS50109"/>
    </source>
</evidence>
<keyword evidence="3 5" id="KW-0597">Phosphoprotein</keyword>
<feature type="modified residue" description="4-aspartylphosphate" evidence="5">
    <location>
        <position position="806"/>
    </location>
</feature>
<gene>
    <name evidence="10" type="ORF">HX018_11785</name>
</gene>
<keyword evidence="6" id="KW-0175">Coiled coil</keyword>
<sequence>MSLDMFKLKSARLQAMVSIIVATLVIIFSYWYFTAKQKEYTGAMKVYMDLAQEKFYLIQDWEVEIQQISKFNSLEHNVDAYSRERARTNINATISKLASTNVLIDTVPHSIAKIQAVSDSILSRSAMKSSNSLNTISNNLSDEQDMISAASNMMTNEIIAKRATKTEQKLKFLETTRSITLALGIVSLLVILYVIYQIMKLSVYLTKTSEAERKLNDEFQRTTDKLEELNWVLQNSAKVYNIVNGNLSEHQIAKNALSIVRDVLEGHAAAIYIRKIDSYELTLKDSYGLDSKQLLSNILIGEGIVGHVAESKLPKVFDITELNQVKLSSGIVSALPAKVIIFPIVFEEYCIGVLEVFGSFSKEREENILNFLTRAGRAIGSAIKSRQDQSLVEDLLAETQHQTEELEAQQEELRITNEELVYKTNLLEASEEELRVQQEELSQANKELNQKAAELEKRNVDLKDAQQVVEQKITEVEQASKYKSEFMANMSHELRTPLNSILILAKLLQDNKQKNLSEDQIKYSSVIYNAGSDLLQLINELLDLAKIESGKVELNNEVIPVAGFAHNIESLFKEIADDKKIDFKVDISEAPSEFVSDEYRLEQVTKNFLSNAFKFTERNGQVSLKISLNQNNLNFAVTDSGIGISAEKQTLIFEAFRQEDGSTSRKYGGTGLGLSISKEIASLLGGRIVLESEPTVGSKFTLIIPYVAPSALSLDESPKTQEEQMPVREIEKPKAHITPKPAEEKPMNNAEVAGEKAILIIEDDINFSEILKSFAEGYGFTTLQAYDGETGIQLAKSKLPDAIILDVMLPIADGWEVLRTLKNAEETKHIPIHMMSAASFDKKEFLEDGAIGFMSKPVSEASIESAFENINLNLNKGVKKILLIEDQEFQSDLIKKAFAEQQINVIQAFTVESGLKKLEQEGNFDCIILDIKLPDGSGLEMLDKIKSDKKYEKLPVIINTAYDLSTEQTERIMRHTQSMVLKSSKSNTRLTDEVNLFLNKLTEPTYNPVKNLDKIANKENYGTSNLDGKCVLIADDDMRNVFALTSSLQEYNMQIEIANNGREAVEMVNDPANHIDIVLMDIMMPEMDGYEAIQLIRKEKKNNNLPIIAVTAKAMKGDREKSIDLGASDYVSKPIDIDKLVSLMQVWLS</sequence>
<feature type="domain" description="Response regulatory" evidence="9">
    <location>
        <begin position="1030"/>
        <end position="1148"/>
    </location>
</feature>
<proteinExistence type="predicted"/>
<evidence type="ECO:0000259" key="9">
    <source>
        <dbReference type="PROSITE" id="PS50110"/>
    </source>
</evidence>
<keyword evidence="4" id="KW-0902">Two-component regulatory system</keyword>
<dbReference type="Pfam" id="PF00512">
    <property type="entry name" value="HisKA"/>
    <property type="match status" value="1"/>
</dbReference>
<dbReference type="InterPro" id="IPR001789">
    <property type="entry name" value="Sig_transdc_resp-reg_receiver"/>
</dbReference>
<dbReference type="PROSITE" id="PS50109">
    <property type="entry name" value="HIS_KIN"/>
    <property type="match status" value="1"/>
</dbReference>
<feature type="domain" description="Response regulatory" evidence="9">
    <location>
        <begin position="757"/>
        <end position="871"/>
    </location>
</feature>
<dbReference type="SUPFAM" id="SSF55781">
    <property type="entry name" value="GAF domain-like"/>
    <property type="match status" value="1"/>
</dbReference>
<reference evidence="10" key="2">
    <citation type="journal article" date="2022" name="Sci. Total Environ.">
        <title>Prevalence, transmission, and molecular epidemiology of tet(X)-positive bacteria among humans, animals, and environmental niches in China: An epidemiological, and genomic-based study.</title>
        <authorList>
            <person name="Dong N."/>
            <person name="Zeng Y."/>
            <person name="Cai C."/>
            <person name="Sun C."/>
            <person name="Lu J."/>
            <person name="Liu C."/>
            <person name="Zhou H."/>
            <person name="Sun Q."/>
            <person name="Shu L."/>
            <person name="Wang H."/>
            <person name="Wang Y."/>
            <person name="Wang S."/>
            <person name="Wu C."/>
            <person name="Chan E.W."/>
            <person name="Chen G."/>
            <person name="Shen Z."/>
            <person name="Chen S."/>
            <person name="Zhang R."/>
        </authorList>
    </citation>
    <scope>NUCLEOTIDE SEQUENCE</scope>
    <source>
        <strain evidence="10">R1692</strain>
    </source>
</reference>
<comment type="caution">
    <text evidence="10">The sequence shown here is derived from an EMBL/GenBank/DDBJ whole genome shotgun (WGS) entry which is preliminary data.</text>
</comment>
<dbReference type="PANTHER" id="PTHR45339">
    <property type="entry name" value="HYBRID SIGNAL TRANSDUCTION HISTIDINE KINASE J"/>
    <property type="match status" value="1"/>
</dbReference>
<feature type="domain" description="Response regulatory" evidence="9">
    <location>
        <begin position="880"/>
        <end position="997"/>
    </location>
</feature>
<dbReference type="Gene3D" id="1.10.287.130">
    <property type="match status" value="1"/>
</dbReference>
<dbReference type="PROSITE" id="PS50110">
    <property type="entry name" value="RESPONSE_REGULATORY"/>
    <property type="match status" value="3"/>
</dbReference>
<dbReference type="CDD" id="cd00082">
    <property type="entry name" value="HisKA"/>
    <property type="match status" value="1"/>
</dbReference>
<dbReference type="SUPFAM" id="SSF47384">
    <property type="entry name" value="Homodimeric domain of signal transducing histidine kinase"/>
    <property type="match status" value="1"/>
</dbReference>
<organism evidence="10 11">
    <name type="scientific">Sphingobacterium hotanense</name>
    <dbReference type="NCBI Taxonomy" id="649196"/>
    <lineage>
        <taxon>Bacteria</taxon>
        <taxon>Pseudomonadati</taxon>
        <taxon>Bacteroidota</taxon>
        <taxon>Sphingobacteriia</taxon>
        <taxon>Sphingobacteriales</taxon>
        <taxon>Sphingobacteriaceae</taxon>
        <taxon>Sphingobacterium</taxon>
    </lineage>
</organism>
<dbReference type="Gene3D" id="3.40.50.2300">
    <property type="match status" value="3"/>
</dbReference>
<dbReference type="CDD" id="cd17546">
    <property type="entry name" value="REC_hyHK_CKI1_RcsC-like"/>
    <property type="match status" value="1"/>
</dbReference>
<dbReference type="InterPro" id="IPR003594">
    <property type="entry name" value="HATPase_dom"/>
</dbReference>
<dbReference type="Proteomes" id="UP001170954">
    <property type="component" value="Unassembled WGS sequence"/>
</dbReference>
<dbReference type="EMBL" id="JACAGK010000032">
    <property type="protein sequence ID" value="MDM1048915.1"/>
    <property type="molecule type" value="Genomic_DNA"/>
</dbReference>
<dbReference type="SUPFAM" id="SSF55874">
    <property type="entry name" value="ATPase domain of HSP90 chaperone/DNA topoisomerase II/histidine kinase"/>
    <property type="match status" value="1"/>
</dbReference>
<dbReference type="InterPro" id="IPR036097">
    <property type="entry name" value="HisK_dim/P_sf"/>
</dbReference>
<dbReference type="EC" id="2.7.13.3" evidence="2"/>
<feature type="modified residue" description="4-aspartylphosphate" evidence="5">
    <location>
        <position position="1081"/>
    </location>
</feature>
<dbReference type="CDD" id="cd16922">
    <property type="entry name" value="HATPase_EvgS-ArcB-TorS-like"/>
    <property type="match status" value="1"/>
</dbReference>
<dbReference type="PRINTS" id="PR00344">
    <property type="entry name" value="BCTRLSENSOR"/>
</dbReference>
<evidence type="ECO:0000313" key="10">
    <source>
        <dbReference type="EMBL" id="MDM1048915.1"/>
    </source>
</evidence>
<dbReference type="InterPro" id="IPR011006">
    <property type="entry name" value="CheY-like_superfamily"/>
</dbReference>
<evidence type="ECO:0000256" key="6">
    <source>
        <dbReference type="SAM" id="Coils"/>
    </source>
</evidence>
<dbReference type="SUPFAM" id="SSF52172">
    <property type="entry name" value="CheY-like"/>
    <property type="match status" value="3"/>
</dbReference>
<protein>
    <recommendedName>
        <fullName evidence="2">histidine kinase</fullName>
        <ecNumber evidence="2">2.7.13.3</ecNumber>
    </recommendedName>
</protein>
<feature type="domain" description="Histidine kinase" evidence="8">
    <location>
        <begin position="489"/>
        <end position="708"/>
    </location>
</feature>
<dbReference type="InterPro" id="IPR029016">
    <property type="entry name" value="GAF-like_dom_sf"/>
</dbReference>
<dbReference type="Pfam" id="PF00072">
    <property type="entry name" value="Response_reg"/>
    <property type="match status" value="3"/>
</dbReference>
<keyword evidence="7" id="KW-0812">Transmembrane</keyword>
<feature type="transmembrane region" description="Helical" evidence="7">
    <location>
        <begin position="179"/>
        <end position="199"/>
    </location>
</feature>
<dbReference type="InterPro" id="IPR005467">
    <property type="entry name" value="His_kinase_dom"/>
</dbReference>